<proteinExistence type="predicted"/>
<name>A0A2T7CL17_9POAL</name>
<dbReference type="AlphaFoldDB" id="A0A2T7CL17"/>
<protein>
    <submittedName>
        <fullName evidence="2">Uncharacterized protein</fullName>
    </submittedName>
</protein>
<reference evidence="2 3" key="1">
    <citation type="submission" date="2018-04" db="EMBL/GenBank/DDBJ databases">
        <title>WGS assembly of Panicum hallii var. hallii HAL2.</title>
        <authorList>
            <person name="Lovell J."/>
            <person name="Jenkins J."/>
            <person name="Lowry D."/>
            <person name="Mamidi S."/>
            <person name="Sreedasyam A."/>
            <person name="Weng X."/>
            <person name="Barry K."/>
            <person name="Bonette J."/>
            <person name="Campitelli B."/>
            <person name="Daum C."/>
            <person name="Gordon S."/>
            <person name="Gould B."/>
            <person name="Lipzen A."/>
            <person name="MacQueen A."/>
            <person name="Palacio-Mejia J."/>
            <person name="Plott C."/>
            <person name="Shakirov E."/>
            <person name="Shu S."/>
            <person name="Yoshinaga Y."/>
            <person name="Zane M."/>
            <person name="Rokhsar D."/>
            <person name="Grimwood J."/>
            <person name="Schmutz J."/>
            <person name="Juenger T."/>
        </authorList>
    </citation>
    <scope>NUCLEOTIDE SEQUENCE [LARGE SCALE GENOMIC DNA]</scope>
    <source>
        <strain evidence="3">cv. HAL2</strain>
    </source>
</reference>
<keyword evidence="3" id="KW-1185">Reference proteome</keyword>
<gene>
    <name evidence="2" type="ORF">GQ55_8G054700</name>
</gene>
<evidence type="ECO:0000313" key="3">
    <source>
        <dbReference type="Proteomes" id="UP000244336"/>
    </source>
</evidence>
<dbReference type="Gramene" id="PUZ44021">
    <property type="protein sequence ID" value="PUZ44021"/>
    <property type="gene ID" value="GQ55_8G054700"/>
</dbReference>
<feature type="region of interest" description="Disordered" evidence="1">
    <location>
        <begin position="1"/>
        <end position="49"/>
    </location>
</feature>
<dbReference type="EMBL" id="CM009756">
    <property type="protein sequence ID" value="PUZ44021.1"/>
    <property type="molecule type" value="Genomic_DNA"/>
</dbReference>
<dbReference type="Proteomes" id="UP000244336">
    <property type="component" value="Chromosome 8"/>
</dbReference>
<sequence length="219" mass="24383">MEEDEPEPLGDRRKANPSRGAAGVEVRHLRAPLRRQPLPAPPQELPLHPTASCLPVVAGRGVRPRQPAGRDWEAAPPDNAGIHGIKDCTSPAFLFVDFPRGDTFTITDYPKADMLIPLEERKELMASRFASYKALCMWGLGSLFWGTVTGVLSDFMEPKPSWIECLHLCCYLFRSAAEWSSCFLISKYCSICTIYGWTGRLAFSYVVLGNVSRCFVEVS</sequence>
<accession>A0A2T7CL17</accession>
<organism evidence="2 3">
    <name type="scientific">Panicum hallii var. hallii</name>
    <dbReference type="NCBI Taxonomy" id="1504633"/>
    <lineage>
        <taxon>Eukaryota</taxon>
        <taxon>Viridiplantae</taxon>
        <taxon>Streptophyta</taxon>
        <taxon>Embryophyta</taxon>
        <taxon>Tracheophyta</taxon>
        <taxon>Spermatophyta</taxon>
        <taxon>Magnoliopsida</taxon>
        <taxon>Liliopsida</taxon>
        <taxon>Poales</taxon>
        <taxon>Poaceae</taxon>
        <taxon>PACMAD clade</taxon>
        <taxon>Panicoideae</taxon>
        <taxon>Panicodae</taxon>
        <taxon>Paniceae</taxon>
        <taxon>Panicinae</taxon>
        <taxon>Panicum</taxon>
        <taxon>Panicum sect. Panicum</taxon>
    </lineage>
</organism>
<evidence type="ECO:0000313" key="2">
    <source>
        <dbReference type="EMBL" id="PUZ44021.1"/>
    </source>
</evidence>
<evidence type="ECO:0000256" key="1">
    <source>
        <dbReference type="SAM" id="MobiDB-lite"/>
    </source>
</evidence>